<keyword evidence="6" id="KW-0560">Oxidoreductase</keyword>
<name>W4KB94_HETIT</name>
<dbReference type="InterPro" id="IPR049509">
    <property type="entry name" value="DyP_N"/>
</dbReference>
<dbReference type="SUPFAM" id="SSF54909">
    <property type="entry name" value="Dimeric alpha+beta barrel"/>
    <property type="match status" value="1"/>
</dbReference>
<dbReference type="InterPro" id="IPR011008">
    <property type="entry name" value="Dimeric_a/b-barrel"/>
</dbReference>
<dbReference type="NCBIfam" id="TIGR01413">
    <property type="entry name" value="Dyp_perox_fam"/>
    <property type="match status" value="1"/>
</dbReference>
<dbReference type="Pfam" id="PF20628">
    <property type="entry name" value="Dyp_perox_C"/>
    <property type="match status" value="1"/>
</dbReference>
<dbReference type="GO" id="GO:0046872">
    <property type="term" value="F:metal ion binding"/>
    <property type="evidence" value="ECO:0007669"/>
    <property type="project" value="UniProtKB-KW"/>
</dbReference>
<dbReference type="RefSeq" id="XP_009544629.1">
    <property type="nucleotide sequence ID" value="XM_009546334.1"/>
</dbReference>
<dbReference type="PROSITE" id="PS51404">
    <property type="entry name" value="DYP_PEROXIDASE"/>
    <property type="match status" value="1"/>
</dbReference>
<dbReference type="InterPro" id="IPR006314">
    <property type="entry name" value="Dyp_peroxidase"/>
</dbReference>
<dbReference type="InterPro" id="IPR048328">
    <property type="entry name" value="Dyp_perox_C"/>
</dbReference>
<dbReference type="Pfam" id="PF21105">
    <property type="entry name" value="DyP_N"/>
    <property type="match status" value="1"/>
</dbReference>
<keyword evidence="5" id="KW-0732">Signal</keyword>
<dbReference type="HOGENOM" id="CLU_015125_2_0_1"/>
<feature type="domain" description="Dyp-type peroxidase C-terminal" evidence="9">
    <location>
        <begin position="240"/>
        <end position="411"/>
    </location>
</feature>
<dbReference type="OrthoDB" id="3207336at2759"/>
<evidence type="ECO:0000256" key="4">
    <source>
        <dbReference type="ARBA" id="ARBA00022723"/>
    </source>
</evidence>
<evidence type="ECO:0000256" key="1">
    <source>
        <dbReference type="ARBA" id="ARBA00001970"/>
    </source>
</evidence>
<dbReference type="KEGG" id="hir:HETIRDRAFT_40020"/>
<evidence type="ECO:0000313" key="11">
    <source>
        <dbReference type="EMBL" id="ETW82635.1"/>
    </source>
</evidence>
<dbReference type="InParanoid" id="W4KB94"/>
<dbReference type="GO" id="GO:0004601">
    <property type="term" value="F:peroxidase activity"/>
    <property type="evidence" value="ECO:0007669"/>
    <property type="project" value="UniProtKB-KW"/>
</dbReference>
<dbReference type="PANTHER" id="PTHR30521">
    <property type="entry name" value="DEFERROCHELATASE/PEROXIDASE"/>
    <property type="match status" value="1"/>
</dbReference>
<reference evidence="11 12" key="1">
    <citation type="journal article" date="2012" name="New Phytol.">
        <title>Insight into trade-off between wood decay and parasitism from the genome of a fungal forest pathogen.</title>
        <authorList>
            <person name="Olson A."/>
            <person name="Aerts A."/>
            <person name="Asiegbu F."/>
            <person name="Belbahri L."/>
            <person name="Bouzid O."/>
            <person name="Broberg A."/>
            <person name="Canback B."/>
            <person name="Coutinho P.M."/>
            <person name="Cullen D."/>
            <person name="Dalman K."/>
            <person name="Deflorio G."/>
            <person name="van Diepen L.T."/>
            <person name="Dunand C."/>
            <person name="Duplessis S."/>
            <person name="Durling M."/>
            <person name="Gonthier P."/>
            <person name="Grimwood J."/>
            <person name="Fossdal C.G."/>
            <person name="Hansson D."/>
            <person name="Henrissat B."/>
            <person name="Hietala A."/>
            <person name="Himmelstrand K."/>
            <person name="Hoffmeister D."/>
            <person name="Hogberg N."/>
            <person name="James T.Y."/>
            <person name="Karlsson M."/>
            <person name="Kohler A."/>
            <person name="Kues U."/>
            <person name="Lee Y.H."/>
            <person name="Lin Y.C."/>
            <person name="Lind M."/>
            <person name="Lindquist E."/>
            <person name="Lombard V."/>
            <person name="Lucas S."/>
            <person name="Lunden K."/>
            <person name="Morin E."/>
            <person name="Murat C."/>
            <person name="Park J."/>
            <person name="Raffaello T."/>
            <person name="Rouze P."/>
            <person name="Salamov A."/>
            <person name="Schmutz J."/>
            <person name="Solheim H."/>
            <person name="Stahlberg J."/>
            <person name="Velez H."/>
            <person name="de Vries R.P."/>
            <person name="Wiebenga A."/>
            <person name="Woodward S."/>
            <person name="Yakovlev I."/>
            <person name="Garbelotto M."/>
            <person name="Martin F."/>
            <person name="Grigoriev I.V."/>
            <person name="Stenlid J."/>
        </authorList>
    </citation>
    <scope>NUCLEOTIDE SEQUENCE [LARGE SCALE GENOMIC DNA]</scope>
    <source>
        <strain evidence="11 12">TC 32-1</strain>
    </source>
</reference>
<evidence type="ECO:0000256" key="6">
    <source>
        <dbReference type="ARBA" id="ARBA00023002"/>
    </source>
</evidence>
<dbReference type="Proteomes" id="UP000030671">
    <property type="component" value="Unassembled WGS sequence"/>
</dbReference>
<protein>
    <submittedName>
        <fullName evidence="11">DyP-type peroxidase</fullName>
    </submittedName>
</protein>
<keyword evidence="4" id="KW-0479">Metal-binding</keyword>
<comment type="similarity">
    <text evidence="8">Belongs to the DyP-type peroxidase family.</text>
</comment>
<keyword evidence="7" id="KW-0408">Iron</keyword>
<keyword evidence="3" id="KW-0349">Heme</keyword>
<proteinExistence type="inferred from homology"/>
<sequence length="489" mass="53465">MTTHTPAPLNLANVQGDILAGLPKKTQTYVLFEITDAQAFRTALTHLIPLITSTEQVKKDRHSIDENKKTAAHSGHPPPLLDIVGVNVSFSQLGLNKLGIKDDIKDAVFKAGQLSDAQNLGDPGTTNASKKFVPDWIDAFKKGVHGVFIVSGSCHELVSKKVEEIEHIFGVHGHHASYTQLLSIVGDVRPGKEKGHEHFGFLDGISQPAVKGIDTDPNPGQETIRQGIMLLGRDGDDVAAQRPSWALDGSFLAFRYLFQLVPEFNKFLHDNPIDLPGLTRAEGSELLGARFMGRWKSGAPIDISPLKDDPALATDPKKNNNFRFQGEANSQTRCPFSAHVRKTNPRADLEDTKPPNSTENRRIIRRGVQFGPELTAEEQHANKTIHGRGLIFAAYQANIANGFQFIQHSWANNQKFIFGTTVEPGFDPIIGQAGSDGARTVSGSNPKAQANMLTLPTQWVVPKGGEYFFSPSIPALRDTFALGVHIESY</sequence>
<keyword evidence="2 11" id="KW-0575">Peroxidase</keyword>
<evidence type="ECO:0000256" key="2">
    <source>
        <dbReference type="ARBA" id="ARBA00022559"/>
    </source>
</evidence>
<dbReference type="GO" id="GO:0020037">
    <property type="term" value="F:heme binding"/>
    <property type="evidence" value="ECO:0007669"/>
    <property type="project" value="InterPro"/>
</dbReference>
<dbReference type="EMBL" id="KI925457">
    <property type="protein sequence ID" value="ETW82635.1"/>
    <property type="molecule type" value="Genomic_DNA"/>
</dbReference>
<evidence type="ECO:0000259" key="10">
    <source>
        <dbReference type="Pfam" id="PF21105"/>
    </source>
</evidence>
<dbReference type="PANTHER" id="PTHR30521:SF4">
    <property type="entry name" value="DEFERROCHELATASE"/>
    <property type="match status" value="1"/>
</dbReference>
<evidence type="ECO:0000256" key="8">
    <source>
        <dbReference type="ARBA" id="ARBA00025737"/>
    </source>
</evidence>
<evidence type="ECO:0000256" key="3">
    <source>
        <dbReference type="ARBA" id="ARBA00022617"/>
    </source>
</evidence>
<dbReference type="eggNOG" id="ENOG502RUI2">
    <property type="taxonomic scope" value="Eukaryota"/>
</dbReference>
<dbReference type="GO" id="GO:0005829">
    <property type="term" value="C:cytosol"/>
    <property type="evidence" value="ECO:0007669"/>
    <property type="project" value="TreeGrafter"/>
</dbReference>
<organism evidence="11 12">
    <name type="scientific">Heterobasidion irregulare (strain TC 32-1)</name>
    <dbReference type="NCBI Taxonomy" id="747525"/>
    <lineage>
        <taxon>Eukaryota</taxon>
        <taxon>Fungi</taxon>
        <taxon>Dikarya</taxon>
        <taxon>Basidiomycota</taxon>
        <taxon>Agaricomycotina</taxon>
        <taxon>Agaricomycetes</taxon>
        <taxon>Russulales</taxon>
        <taxon>Bondarzewiaceae</taxon>
        <taxon>Heterobasidion</taxon>
        <taxon>Heterobasidion annosum species complex</taxon>
    </lineage>
</organism>
<dbReference type="AlphaFoldDB" id="W4KB94"/>
<keyword evidence="12" id="KW-1185">Reference proteome</keyword>
<evidence type="ECO:0000313" key="12">
    <source>
        <dbReference type="Proteomes" id="UP000030671"/>
    </source>
</evidence>
<feature type="domain" description="DyP dimeric alpha+beta barrel" evidence="10">
    <location>
        <begin position="13"/>
        <end position="190"/>
    </location>
</feature>
<dbReference type="GeneID" id="20672508"/>
<evidence type="ECO:0000256" key="7">
    <source>
        <dbReference type="ARBA" id="ARBA00023004"/>
    </source>
</evidence>
<comment type="cofactor">
    <cofactor evidence="1">
        <name>heme b</name>
        <dbReference type="ChEBI" id="CHEBI:60344"/>
    </cofactor>
</comment>
<dbReference type="STRING" id="747525.W4KB94"/>
<evidence type="ECO:0000259" key="9">
    <source>
        <dbReference type="Pfam" id="PF20628"/>
    </source>
</evidence>
<accession>W4KB94</accession>
<gene>
    <name evidence="11" type="primary">dpx1</name>
    <name evidence="11" type="ORF">HETIRDRAFT_40020</name>
</gene>
<evidence type="ECO:0000256" key="5">
    <source>
        <dbReference type="ARBA" id="ARBA00022729"/>
    </source>
</evidence>